<feature type="compositionally biased region" description="Polar residues" evidence="1">
    <location>
        <begin position="344"/>
        <end position="355"/>
    </location>
</feature>
<feature type="compositionally biased region" description="Gly residues" evidence="1">
    <location>
        <begin position="285"/>
        <end position="295"/>
    </location>
</feature>
<feature type="compositionally biased region" description="Basic residues" evidence="1">
    <location>
        <begin position="316"/>
        <end position="325"/>
    </location>
</feature>
<evidence type="ECO:0000313" key="3">
    <source>
        <dbReference type="EMBL" id="CAG9800319.1"/>
    </source>
</evidence>
<feature type="compositionally biased region" description="Basic residues" evidence="1">
    <location>
        <begin position="274"/>
        <end position="284"/>
    </location>
</feature>
<keyword evidence="4" id="KW-1185">Reference proteome</keyword>
<feature type="domain" description="CSD" evidence="2">
    <location>
        <begin position="65"/>
        <end position="134"/>
    </location>
</feature>
<dbReference type="GO" id="GO:0003676">
    <property type="term" value="F:nucleic acid binding"/>
    <property type="evidence" value="ECO:0007669"/>
    <property type="project" value="InterPro"/>
</dbReference>
<reference evidence="3" key="1">
    <citation type="submission" date="2022-01" db="EMBL/GenBank/DDBJ databases">
        <authorList>
            <person name="King R."/>
        </authorList>
    </citation>
    <scope>NUCLEOTIDE SEQUENCE</scope>
</reference>
<proteinExistence type="predicted"/>
<dbReference type="PANTHER" id="PTHR11544">
    <property type="entry name" value="COLD SHOCK DOMAIN CONTAINING PROTEINS"/>
    <property type="match status" value="1"/>
</dbReference>
<gene>
    <name evidence="3" type="ORF">CHIRRI_LOCUS3266</name>
</gene>
<feature type="region of interest" description="Disordered" evidence="1">
    <location>
        <begin position="127"/>
        <end position="355"/>
    </location>
</feature>
<dbReference type="InterPro" id="IPR019844">
    <property type="entry name" value="CSD_CS"/>
</dbReference>
<dbReference type="OrthoDB" id="203339at2759"/>
<dbReference type="AlphaFoldDB" id="A0A9N9RPI5"/>
<feature type="compositionally biased region" description="Gly residues" evidence="1">
    <location>
        <begin position="207"/>
        <end position="222"/>
    </location>
</feature>
<evidence type="ECO:0000313" key="4">
    <source>
        <dbReference type="Proteomes" id="UP001153620"/>
    </source>
</evidence>
<reference evidence="3" key="2">
    <citation type="submission" date="2022-10" db="EMBL/GenBank/DDBJ databases">
        <authorList>
            <consortium name="ENA_rothamsted_submissions"/>
            <consortium name="culmorum"/>
            <person name="King R."/>
        </authorList>
    </citation>
    <scope>NUCLEOTIDE SEQUENCE</scope>
</reference>
<evidence type="ECO:0000256" key="1">
    <source>
        <dbReference type="SAM" id="MobiDB-lite"/>
    </source>
</evidence>
<accession>A0A9N9RPI5</accession>
<dbReference type="SUPFAM" id="SSF50249">
    <property type="entry name" value="Nucleic acid-binding proteins"/>
    <property type="match status" value="1"/>
</dbReference>
<dbReference type="EMBL" id="OU895877">
    <property type="protein sequence ID" value="CAG9800319.1"/>
    <property type="molecule type" value="Genomic_DNA"/>
</dbReference>
<feature type="compositionally biased region" description="Basic residues" evidence="1">
    <location>
        <begin position="150"/>
        <end position="163"/>
    </location>
</feature>
<dbReference type="SMART" id="SM00357">
    <property type="entry name" value="CSP"/>
    <property type="match status" value="1"/>
</dbReference>
<feature type="compositionally biased region" description="Basic and acidic residues" evidence="1">
    <location>
        <begin position="167"/>
        <end position="179"/>
    </location>
</feature>
<sequence>MFIILLMLPISTKKDFFLIINPYNRFICAKYTTITKIFLFLAPAVEAQPQKTAVVPVQKEIIATKVTGTVKWFNVKSGYGFINRNDNKQDIFVHQSAIIKNNPKKAVRSVGDGEVVEFDVVAGEKGSEAANVTGPEGEPVKGSPYAADKRRGRYWSRNRRRTSSNKGDTRIKKDGKENGENGEQSDGENGKDDNKPRQRRFRRGFGRRGGSGGYRGSGGSGFNDGYRRRLPKRDGASEGDGTAGESEGERTGGHVRNGSGDGRPRNPRRGGGAFRRRGGFRGGRRSGGPPGGPRGGNMQNGEMHEGGDAGSQQDRGRRRFRRAARRPGNSTSDKQDRGEKNDGQPVQNTTTESTA</sequence>
<dbReference type="InterPro" id="IPR012340">
    <property type="entry name" value="NA-bd_OB-fold"/>
</dbReference>
<dbReference type="PRINTS" id="PR00050">
    <property type="entry name" value="COLDSHOCK"/>
</dbReference>
<dbReference type="CDD" id="cd04458">
    <property type="entry name" value="CSP_CDS"/>
    <property type="match status" value="1"/>
</dbReference>
<evidence type="ECO:0000259" key="2">
    <source>
        <dbReference type="PROSITE" id="PS51857"/>
    </source>
</evidence>
<dbReference type="Gene3D" id="2.40.50.140">
    <property type="entry name" value="Nucleic acid-binding proteins"/>
    <property type="match status" value="1"/>
</dbReference>
<dbReference type="InterPro" id="IPR002059">
    <property type="entry name" value="CSP_DNA-bd"/>
</dbReference>
<dbReference type="Proteomes" id="UP001153620">
    <property type="component" value="Chromosome 1"/>
</dbReference>
<dbReference type="PROSITE" id="PS51857">
    <property type="entry name" value="CSD_2"/>
    <property type="match status" value="1"/>
</dbReference>
<dbReference type="FunFam" id="2.40.50.140:FF:000274">
    <property type="entry name" value="Mitochondrial RNA binding protein"/>
    <property type="match status" value="1"/>
</dbReference>
<feature type="compositionally biased region" description="Basic and acidic residues" evidence="1">
    <location>
        <begin position="333"/>
        <end position="342"/>
    </location>
</feature>
<dbReference type="InterPro" id="IPR011129">
    <property type="entry name" value="CSD"/>
</dbReference>
<dbReference type="InterPro" id="IPR050181">
    <property type="entry name" value="Cold_shock_domain"/>
</dbReference>
<feature type="compositionally biased region" description="Basic residues" evidence="1">
    <location>
        <begin position="197"/>
        <end position="206"/>
    </location>
</feature>
<dbReference type="PROSITE" id="PS00352">
    <property type="entry name" value="CSD_1"/>
    <property type="match status" value="1"/>
</dbReference>
<organism evidence="3 4">
    <name type="scientific">Chironomus riparius</name>
    <dbReference type="NCBI Taxonomy" id="315576"/>
    <lineage>
        <taxon>Eukaryota</taxon>
        <taxon>Metazoa</taxon>
        <taxon>Ecdysozoa</taxon>
        <taxon>Arthropoda</taxon>
        <taxon>Hexapoda</taxon>
        <taxon>Insecta</taxon>
        <taxon>Pterygota</taxon>
        <taxon>Neoptera</taxon>
        <taxon>Endopterygota</taxon>
        <taxon>Diptera</taxon>
        <taxon>Nematocera</taxon>
        <taxon>Chironomoidea</taxon>
        <taxon>Chironomidae</taxon>
        <taxon>Chironominae</taxon>
        <taxon>Chironomus</taxon>
    </lineage>
</organism>
<protein>
    <recommendedName>
        <fullName evidence="2">CSD domain-containing protein</fullName>
    </recommendedName>
</protein>
<name>A0A9N9RPI5_9DIPT</name>
<dbReference type="Pfam" id="PF00313">
    <property type="entry name" value="CSD"/>
    <property type="match status" value="1"/>
</dbReference>